<reference evidence="3 4" key="1">
    <citation type="submission" date="2019-09" db="EMBL/GenBank/DDBJ databases">
        <title>FDA dAtabase for Regulatory Grade micrObial Sequences (FDA-ARGOS): Supporting development and validation of Infectious Disease Dx tests.</title>
        <authorList>
            <person name="Sciortino C."/>
            <person name="Tallon L."/>
            <person name="Sadzewicz L."/>
            <person name="Vavikolanu K."/>
            <person name="Mehta A."/>
            <person name="Aluvathingal J."/>
            <person name="Nadendla S."/>
            <person name="Nandy P."/>
            <person name="Geyer C."/>
            <person name="Yan Y."/>
            <person name="Sichtig H."/>
        </authorList>
    </citation>
    <scope>NUCLEOTIDE SEQUENCE [LARGE SCALE GENOMIC DNA]</scope>
    <source>
        <strain evidence="3 4">FDAARGOS_636</strain>
    </source>
</reference>
<sequence>MNTAYTQNFDDLANTGTGSLNLSGSLTGWSISETGANANTTYTADTGSSNAGDTYSYGSAGRPDRALGAIASGNLLSRWGAQFKNDTGSEITSLLVSYTGEEWRLGFTNRGTNDQITFEYSTDATSLTTGTWTAVSALTYNSTNITGTAGAKDGNNANFRTALSATITGLNIPAGQTFWIRFVDVNISGTDDGLAIDDFSLTPQSGSSLATIDNKVSHATFVKNTIVGDEIYFGTHSDVKIFNMYGQVVKTASAKQNGSINVADLAKGNYIVTGTINNAPVSQKILKD</sequence>
<accession>A0ABX6KW11</accession>
<organism evidence="3 4">
    <name type="scientific">Chryseobacterium gallinarum</name>
    <dbReference type="NCBI Taxonomy" id="1324352"/>
    <lineage>
        <taxon>Bacteria</taxon>
        <taxon>Pseudomonadati</taxon>
        <taxon>Bacteroidota</taxon>
        <taxon>Flavobacteriia</taxon>
        <taxon>Flavobacteriales</taxon>
        <taxon>Weeksellaceae</taxon>
        <taxon>Chryseobacterium group</taxon>
        <taxon>Chryseobacterium</taxon>
    </lineage>
</organism>
<dbReference type="NCBIfam" id="TIGR04183">
    <property type="entry name" value="Por_Secre_tail"/>
    <property type="match status" value="1"/>
</dbReference>
<feature type="domain" description="Secretion system C-terminal sorting" evidence="2">
    <location>
        <begin position="236"/>
        <end position="285"/>
    </location>
</feature>
<evidence type="ECO:0000313" key="4">
    <source>
        <dbReference type="Proteomes" id="UP000501570"/>
    </source>
</evidence>
<evidence type="ECO:0000313" key="3">
    <source>
        <dbReference type="EMBL" id="QIY92782.1"/>
    </source>
</evidence>
<keyword evidence="4" id="KW-1185">Reference proteome</keyword>
<protein>
    <submittedName>
        <fullName evidence="3">T9SS type A sorting domain-containing protein</fullName>
    </submittedName>
</protein>
<gene>
    <name evidence="3" type="ORF">FOB44_17815</name>
</gene>
<dbReference type="InterPro" id="IPR026444">
    <property type="entry name" value="Secre_tail"/>
</dbReference>
<dbReference type="EMBL" id="CP050995">
    <property type="protein sequence ID" value="QIY92782.1"/>
    <property type="molecule type" value="Genomic_DNA"/>
</dbReference>
<dbReference type="Pfam" id="PF18962">
    <property type="entry name" value="Por_Secre_tail"/>
    <property type="match status" value="1"/>
</dbReference>
<proteinExistence type="predicted"/>
<dbReference type="Proteomes" id="UP000501570">
    <property type="component" value="Chromosome"/>
</dbReference>
<name>A0ABX6KW11_CHRGL</name>
<keyword evidence="1" id="KW-0732">Signal</keyword>
<evidence type="ECO:0000259" key="2">
    <source>
        <dbReference type="Pfam" id="PF18962"/>
    </source>
</evidence>
<evidence type="ECO:0000256" key="1">
    <source>
        <dbReference type="ARBA" id="ARBA00022729"/>
    </source>
</evidence>